<feature type="compositionally biased region" description="Low complexity" evidence="1">
    <location>
        <begin position="530"/>
        <end position="548"/>
    </location>
</feature>
<dbReference type="AlphaFoldDB" id="A0A937X1Q3"/>
<name>A0A937X1Q3_9BACT</name>
<dbReference type="GO" id="GO:0009279">
    <property type="term" value="C:cell outer membrane"/>
    <property type="evidence" value="ECO:0007669"/>
    <property type="project" value="TreeGrafter"/>
</dbReference>
<evidence type="ECO:0000256" key="1">
    <source>
        <dbReference type="SAM" id="MobiDB-lite"/>
    </source>
</evidence>
<evidence type="ECO:0000313" key="4">
    <source>
        <dbReference type="Proteomes" id="UP000703893"/>
    </source>
</evidence>
<dbReference type="Proteomes" id="UP000703893">
    <property type="component" value="Unassembled WGS sequence"/>
</dbReference>
<organism evidence="3 4">
    <name type="scientific">Candidatus Tanganyikabacteria bacterium</name>
    <dbReference type="NCBI Taxonomy" id="2961651"/>
    <lineage>
        <taxon>Bacteria</taxon>
        <taxon>Bacillati</taxon>
        <taxon>Candidatus Sericytochromatia</taxon>
        <taxon>Candidatus Tanganyikabacteria</taxon>
    </lineage>
</organism>
<feature type="region of interest" description="Disordered" evidence="1">
    <location>
        <begin position="36"/>
        <end position="112"/>
    </location>
</feature>
<dbReference type="GO" id="GO:1990351">
    <property type="term" value="C:transporter complex"/>
    <property type="evidence" value="ECO:0007669"/>
    <property type="project" value="TreeGrafter"/>
</dbReference>
<protein>
    <recommendedName>
        <fullName evidence="5">LPS-assembly protein LptD</fullName>
    </recommendedName>
</protein>
<dbReference type="InterPro" id="IPR050218">
    <property type="entry name" value="LptD"/>
</dbReference>
<evidence type="ECO:0000256" key="2">
    <source>
        <dbReference type="SAM" id="SignalP"/>
    </source>
</evidence>
<gene>
    <name evidence="3" type="ORF">FJZ00_00790</name>
</gene>
<feature type="signal peptide" evidence="2">
    <location>
        <begin position="1"/>
        <end position="20"/>
    </location>
</feature>
<feature type="compositionally biased region" description="Basic and acidic residues" evidence="1">
    <location>
        <begin position="671"/>
        <end position="683"/>
    </location>
</feature>
<proteinExistence type="predicted"/>
<reference evidence="3 4" key="1">
    <citation type="submission" date="2019-03" db="EMBL/GenBank/DDBJ databases">
        <title>Lake Tanganyika Metagenome-Assembled Genomes (MAGs).</title>
        <authorList>
            <person name="Tran P."/>
        </authorList>
    </citation>
    <scope>NUCLEOTIDE SEQUENCE [LARGE SCALE GENOMIC DNA]</scope>
    <source>
        <strain evidence="3">K_DeepCast_65m_m2_236</strain>
    </source>
</reference>
<dbReference type="PANTHER" id="PTHR30189:SF1">
    <property type="entry name" value="LPS-ASSEMBLY PROTEIN LPTD"/>
    <property type="match status" value="1"/>
</dbReference>
<dbReference type="Gene3D" id="2.60.450.10">
    <property type="entry name" value="Lipopolysaccharide (LPS) transport protein A like domain"/>
    <property type="match status" value="1"/>
</dbReference>
<feature type="compositionally biased region" description="Polar residues" evidence="1">
    <location>
        <begin position="513"/>
        <end position="522"/>
    </location>
</feature>
<sequence length="1047" mass="115803">MARGSKIAVHAAAAAPAAAAATILIAVGTWPAWAQRVTSPSPSPSPVATLSPAPGTAGVSPAPRATPAPGFPGIPAAPVATPSPTPFTLESPTPLETPGIPGPASSPASPSNMVKVKADVIEYDRAKKIAIARGNADVKYNGAHITSEVLQFDQGRDTIRTDRSFVLTQPDPKGTQTIKGSGLAYNVKTKEATVSNALLNVPAPDTGRPVFVSGRELRANQKTNKFVLKDGIFSTCADIEHEHTPHYHVVSRSLDLVQDDYALGWDSWIYVNNRRFFWVPFFWVPLKKRETSVQFGQNDVEGFFAKTSWGYRLTPNHWGTLYTYYMQKKGPGLGVTHNWANLPASLSLFETYGLLQSDPNPGDLTGLTPAEEAQVKAQSAILDPLWKHGLDRNNRRPFDDYMWHVNHKQRLLDAMSVEVNAEDYNIYTMPNAQIAFGANVKSQNEVHLRTQDIRDDHAANSIILNDQRGEVTYNLKRDFRDDRNNRGMVNQISTNYGGSASWSREGSNVNLTGNFTSNQPKPATTPSPVPGTTASAVPVATPAPQRETTTTTANLTVGQTLPNIPGTQNSRADWTNSYSKHVVPDQPKRESLDEKLTFNTDLGWGDLRAELSKKFIFFPDPASRDVIIQSGHVDKLPELELKSKSILQELQPFTVAADMGRYFDAGNMPSKDPDDPDPTKRPDPIFELPKYGFISRFRPHVDLVNKAHDIGFLSTLDFGGTGFEQRFYSTGDQAYSTTLASALNTKYTEWLTQGLSYRRVSPGGVDEKVQSKRSNTPFRWDSLSLQKVTTLNVSENFSWKGNHTRFLGEALSLTGLPSRDWTDFPGTITWTHSTGYDYEKFRYFDYSTTLGFNPEPRISASINTSYHFKEVPYLDLTNELRPGDPPDTKGGRWNQTIFSLTLRSTAEAFGGVWGIDKIVPGIQFKTDLSWDPEKNKLGSLTNGLVASFGETWAEHWEVYANGSYDLVVNEDLAKGIKERREYHLNKVGISRDLHDFILSLDYDKQLDQFTVRLRMTALNFDILNFSNQSLGAGNFVPLPGALGGTNP</sequence>
<dbReference type="PANTHER" id="PTHR30189">
    <property type="entry name" value="LPS-ASSEMBLY PROTEIN"/>
    <property type="match status" value="1"/>
</dbReference>
<comment type="caution">
    <text evidence="3">The sequence shown here is derived from an EMBL/GenBank/DDBJ whole genome shotgun (WGS) entry which is preliminary data.</text>
</comment>
<feature type="compositionally biased region" description="Low complexity" evidence="1">
    <location>
        <begin position="73"/>
        <end position="88"/>
    </location>
</feature>
<keyword evidence="2" id="KW-0732">Signal</keyword>
<feature type="compositionally biased region" description="Low complexity" evidence="1">
    <location>
        <begin position="98"/>
        <end position="111"/>
    </location>
</feature>
<feature type="region of interest" description="Disordered" evidence="1">
    <location>
        <begin position="513"/>
        <end position="548"/>
    </location>
</feature>
<feature type="chain" id="PRO_5037220877" description="LPS-assembly protein LptD" evidence="2">
    <location>
        <begin position="21"/>
        <end position="1047"/>
    </location>
</feature>
<dbReference type="EMBL" id="VGJX01000022">
    <property type="protein sequence ID" value="MBM3273658.1"/>
    <property type="molecule type" value="Genomic_DNA"/>
</dbReference>
<evidence type="ECO:0000313" key="3">
    <source>
        <dbReference type="EMBL" id="MBM3273658.1"/>
    </source>
</evidence>
<evidence type="ECO:0008006" key="5">
    <source>
        <dbReference type="Google" id="ProtNLM"/>
    </source>
</evidence>
<feature type="region of interest" description="Disordered" evidence="1">
    <location>
        <begin position="664"/>
        <end position="683"/>
    </location>
</feature>
<accession>A0A937X1Q3</accession>